<keyword evidence="3" id="KW-0238">DNA-binding</keyword>
<evidence type="ECO:0000256" key="2">
    <source>
        <dbReference type="ARBA" id="ARBA00023015"/>
    </source>
</evidence>
<reference evidence="6 7" key="1">
    <citation type="journal article" date="2020" name="IScience">
        <title>Genome Sequencing of the Endangered Kingdonia uniflora (Circaeasteraceae, Ranunculales) Reveals Potential Mechanisms of Evolutionary Specialization.</title>
        <authorList>
            <person name="Sun Y."/>
            <person name="Deng T."/>
            <person name="Zhang A."/>
            <person name="Moore M.J."/>
            <person name="Landis J.B."/>
            <person name="Lin N."/>
            <person name="Zhang H."/>
            <person name="Zhang X."/>
            <person name="Huang J."/>
            <person name="Zhang X."/>
            <person name="Sun H."/>
            <person name="Wang H."/>
        </authorList>
    </citation>
    <scope>NUCLEOTIDE SEQUENCE [LARGE SCALE GENOMIC DNA]</scope>
    <source>
        <strain evidence="6">TB1705</strain>
        <tissue evidence="6">Leaf</tissue>
    </source>
</reference>
<dbReference type="PANTHER" id="PTHR31384:SF21">
    <property type="entry name" value="AUXIN RESPONSE FACTOR 19"/>
    <property type="match status" value="1"/>
</dbReference>
<evidence type="ECO:0000313" key="6">
    <source>
        <dbReference type="EMBL" id="KAF6175271.1"/>
    </source>
</evidence>
<keyword evidence="4" id="KW-0804">Transcription</keyword>
<accession>A0A7J7P763</accession>
<dbReference type="AlphaFoldDB" id="A0A7J7P763"/>
<dbReference type="GO" id="GO:0005634">
    <property type="term" value="C:nucleus"/>
    <property type="evidence" value="ECO:0007669"/>
    <property type="project" value="UniProtKB-SubCell"/>
</dbReference>
<comment type="caution">
    <text evidence="6">The sequence shown here is derived from an EMBL/GenBank/DDBJ whole genome shotgun (WGS) entry which is preliminary data.</text>
</comment>
<keyword evidence="7" id="KW-1185">Reference proteome</keyword>
<evidence type="ECO:0000256" key="4">
    <source>
        <dbReference type="ARBA" id="ARBA00023163"/>
    </source>
</evidence>
<dbReference type="InterPro" id="IPR015300">
    <property type="entry name" value="DNA-bd_pseudobarrel_sf"/>
</dbReference>
<dbReference type="GO" id="GO:0006355">
    <property type="term" value="P:regulation of DNA-templated transcription"/>
    <property type="evidence" value="ECO:0007669"/>
    <property type="project" value="InterPro"/>
</dbReference>
<keyword evidence="5" id="KW-0539">Nucleus</keyword>
<evidence type="ECO:0000256" key="1">
    <source>
        <dbReference type="ARBA" id="ARBA00004123"/>
    </source>
</evidence>
<dbReference type="GO" id="GO:0009725">
    <property type="term" value="P:response to hormone"/>
    <property type="evidence" value="ECO:0007669"/>
    <property type="project" value="InterPro"/>
</dbReference>
<name>A0A7J7P763_9MAGN</name>
<comment type="subcellular location">
    <subcellularLocation>
        <location evidence="1">Nucleus</location>
    </subcellularLocation>
</comment>
<dbReference type="GO" id="GO:0003677">
    <property type="term" value="F:DNA binding"/>
    <property type="evidence" value="ECO:0007669"/>
    <property type="project" value="UniProtKB-KW"/>
</dbReference>
<dbReference type="SUPFAM" id="SSF101936">
    <property type="entry name" value="DNA-binding pseudobarrel domain"/>
    <property type="match status" value="1"/>
</dbReference>
<dbReference type="OrthoDB" id="1738817at2759"/>
<evidence type="ECO:0000313" key="7">
    <source>
        <dbReference type="Proteomes" id="UP000541444"/>
    </source>
</evidence>
<organism evidence="6 7">
    <name type="scientific">Kingdonia uniflora</name>
    <dbReference type="NCBI Taxonomy" id="39325"/>
    <lineage>
        <taxon>Eukaryota</taxon>
        <taxon>Viridiplantae</taxon>
        <taxon>Streptophyta</taxon>
        <taxon>Embryophyta</taxon>
        <taxon>Tracheophyta</taxon>
        <taxon>Spermatophyta</taxon>
        <taxon>Magnoliopsida</taxon>
        <taxon>Ranunculales</taxon>
        <taxon>Circaeasteraceae</taxon>
        <taxon>Kingdonia</taxon>
    </lineage>
</organism>
<dbReference type="Gene3D" id="2.40.330.10">
    <property type="entry name" value="DNA-binding pseudobarrel domain"/>
    <property type="match status" value="1"/>
</dbReference>
<dbReference type="InterPro" id="IPR044835">
    <property type="entry name" value="ARF_plant"/>
</dbReference>
<dbReference type="PANTHER" id="PTHR31384">
    <property type="entry name" value="AUXIN RESPONSE FACTOR 4-RELATED"/>
    <property type="match status" value="1"/>
</dbReference>
<protein>
    <submittedName>
        <fullName evidence="6">Uncharacterized protein</fullName>
    </submittedName>
</protein>
<proteinExistence type="predicted"/>
<evidence type="ECO:0000256" key="5">
    <source>
        <dbReference type="ARBA" id="ARBA00023242"/>
    </source>
</evidence>
<dbReference type="Proteomes" id="UP000541444">
    <property type="component" value="Unassembled WGS sequence"/>
</dbReference>
<sequence length="199" mass="21956">MSSEIENQRSVEMKEGLSTKYRGCGLYAERCRCSHTKLSQSTRKANMPPVKRHVTLHYDKEALIASDLSFKSHKPQTEFFCKTLTASDTSTHGGFSVPRRAVEKIFPPLVSIFIRDEKQHLLLGIRQANWQPTNISSSVLSSDSMHIGILAAAAHAATNNSPFTVFYNPRASPSEFVIPLASTIRLSTTTRCPLACASG</sequence>
<evidence type="ECO:0000256" key="3">
    <source>
        <dbReference type="ARBA" id="ARBA00023125"/>
    </source>
</evidence>
<gene>
    <name evidence="6" type="ORF">GIB67_030489</name>
</gene>
<dbReference type="EMBL" id="JACGCM010000203">
    <property type="protein sequence ID" value="KAF6175271.1"/>
    <property type="molecule type" value="Genomic_DNA"/>
</dbReference>
<keyword evidence="2" id="KW-0805">Transcription regulation</keyword>